<dbReference type="KEGG" id="muc:MuYL_1954"/>
<reference evidence="1 2" key="1">
    <citation type="submission" date="2017-08" db="EMBL/GenBank/DDBJ databases">
        <title>Complete genome sequence of Mucilaginibacter sp. strain BJC16-A31.</title>
        <authorList>
            <consortium name="Henan University of Science and Technology"/>
            <person name="You X."/>
        </authorList>
    </citation>
    <scope>NUCLEOTIDE SEQUENCE [LARGE SCALE GENOMIC DNA]</scope>
    <source>
        <strain evidence="1 2">BJC16-A31</strain>
    </source>
</reference>
<proteinExistence type="predicted"/>
<evidence type="ECO:0000313" key="1">
    <source>
        <dbReference type="EMBL" id="ASU33850.1"/>
    </source>
</evidence>
<dbReference type="Proteomes" id="UP000215002">
    <property type="component" value="Chromosome"/>
</dbReference>
<gene>
    <name evidence="1" type="ORF">MuYL_1954</name>
</gene>
<accession>A0A223NVQ3</accession>
<evidence type="ECO:0000313" key="2">
    <source>
        <dbReference type="Proteomes" id="UP000215002"/>
    </source>
</evidence>
<name>A0A223NVQ3_9SPHI</name>
<dbReference type="AlphaFoldDB" id="A0A223NVQ3"/>
<organism evidence="1 2">
    <name type="scientific">Mucilaginibacter xinganensis</name>
    <dbReference type="NCBI Taxonomy" id="1234841"/>
    <lineage>
        <taxon>Bacteria</taxon>
        <taxon>Pseudomonadati</taxon>
        <taxon>Bacteroidota</taxon>
        <taxon>Sphingobacteriia</taxon>
        <taxon>Sphingobacteriales</taxon>
        <taxon>Sphingobacteriaceae</taxon>
        <taxon>Mucilaginibacter</taxon>
    </lineage>
</organism>
<protein>
    <submittedName>
        <fullName evidence="1">Uncharacterized protein</fullName>
    </submittedName>
</protein>
<keyword evidence="2" id="KW-1185">Reference proteome</keyword>
<dbReference type="EMBL" id="CP022743">
    <property type="protein sequence ID" value="ASU33850.1"/>
    <property type="molecule type" value="Genomic_DNA"/>
</dbReference>
<sequence length="38" mass="4590">MAYCLALMGSSYYLTTFYNWWLANRIYLICIYDPKLSK</sequence>